<protein>
    <recommendedName>
        <fullName evidence="4">Large ribosomal subunit protein uL13</fullName>
    </recommendedName>
</protein>
<dbReference type="PANTHER" id="PTHR11545:SF2">
    <property type="entry name" value="LARGE RIBOSOMAL SUBUNIT PROTEIN UL13M"/>
    <property type="match status" value="1"/>
</dbReference>
<evidence type="ECO:0000256" key="1">
    <source>
        <dbReference type="ARBA" id="ARBA00006227"/>
    </source>
</evidence>
<evidence type="ECO:0000256" key="2">
    <source>
        <dbReference type="ARBA" id="ARBA00022980"/>
    </source>
</evidence>
<dbReference type="GO" id="GO:0003735">
    <property type="term" value="F:structural constituent of ribosome"/>
    <property type="evidence" value="ECO:0007669"/>
    <property type="project" value="InterPro"/>
</dbReference>
<dbReference type="PANTHER" id="PTHR11545">
    <property type="entry name" value="RIBOSOMAL PROTEIN L13"/>
    <property type="match status" value="1"/>
</dbReference>
<dbReference type="InterPro" id="IPR005822">
    <property type="entry name" value="Ribosomal_uL13"/>
</dbReference>
<dbReference type="GO" id="GO:0005840">
    <property type="term" value="C:ribosome"/>
    <property type="evidence" value="ECO:0007669"/>
    <property type="project" value="UniProtKB-KW"/>
</dbReference>
<dbReference type="Pfam" id="PF00572">
    <property type="entry name" value="Ribosomal_L13"/>
    <property type="match status" value="1"/>
</dbReference>
<dbReference type="AlphaFoldDB" id="A0A1G2F6F0"/>
<name>A0A1G2F6F0_9BACT</name>
<keyword evidence="3 4" id="KW-0687">Ribonucleoprotein</keyword>
<dbReference type="GO" id="GO:0017148">
    <property type="term" value="P:negative regulation of translation"/>
    <property type="evidence" value="ECO:0007669"/>
    <property type="project" value="TreeGrafter"/>
</dbReference>
<accession>A0A1G2F6F0</accession>
<comment type="caution">
    <text evidence="7">The sequence shown here is derived from an EMBL/GenBank/DDBJ whole genome shotgun (WGS) entry which is preliminary data.</text>
</comment>
<evidence type="ECO:0000313" key="7">
    <source>
        <dbReference type="EMBL" id="OGZ33497.1"/>
    </source>
</evidence>
<dbReference type="InterPro" id="IPR036899">
    <property type="entry name" value="Ribosomal_uL13_sf"/>
</dbReference>
<evidence type="ECO:0000313" key="8">
    <source>
        <dbReference type="Proteomes" id="UP000177725"/>
    </source>
</evidence>
<dbReference type="HAMAP" id="MF_01366">
    <property type="entry name" value="Ribosomal_uL13"/>
    <property type="match status" value="1"/>
</dbReference>
<dbReference type="InterPro" id="IPR005823">
    <property type="entry name" value="Ribosomal_uL13_bac-type"/>
</dbReference>
<proteinExistence type="inferred from homology"/>
<organism evidence="7 8">
    <name type="scientific">Candidatus Portnoybacteria bacterium RBG_13_41_18</name>
    <dbReference type="NCBI Taxonomy" id="1801991"/>
    <lineage>
        <taxon>Bacteria</taxon>
        <taxon>Candidatus Portnoyibacteriota</taxon>
    </lineage>
</organism>
<dbReference type="NCBIfam" id="TIGR01066">
    <property type="entry name" value="rplM_bact"/>
    <property type="match status" value="1"/>
</dbReference>
<evidence type="ECO:0000256" key="4">
    <source>
        <dbReference type="HAMAP-Rule" id="MF_01366"/>
    </source>
</evidence>
<gene>
    <name evidence="4 6" type="primary">rplM</name>
    <name evidence="7" type="ORF">A2174_03270</name>
</gene>
<comment type="subunit">
    <text evidence="4">Part of the 50S ribosomal subunit.</text>
</comment>
<dbReference type="GO" id="GO:0006412">
    <property type="term" value="P:translation"/>
    <property type="evidence" value="ECO:0007669"/>
    <property type="project" value="UniProtKB-UniRule"/>
</dbReference>
<dbReference type="CDD" id="cd00392">
    <property type="entry name" value="Ribosomal_L13"/>
    <property type="match status" value="1"/>
</dbReference>
<keyword evidence="2 4" id="KW-0689">Ribosomal protein</keyword>
<dbReference type="PIRSF" id="PIRSF002181">
    <property type="entry name" value="Ribosomal_L13"/>
    <property type="match status" value="1"/>
</dbReference>
<comment type="function">
    <text evidence="4 6">This protein is one of the early assembly proteins of the 50S ribosomal subunit, although it is not seen to bind rRNA by itself. It is important during the early stages of 50S assembly.</text>
</comment>
<dbReference type="InterPro" id="IPR023563">
    <property type="entry name" value="Ribosomal_uL13_CS"/>
</dbReference>
<dbReference type="EMBL" id="MHMV01000043">
    <property type="protein sequence ID" value="OGZ33497.1"/>
    <property type="molecule type" value="Genomic_DNA"/>
</dbReference>
<evidence type="ECO:0000256" key="6">
    <source>
        <dbReference type="RuleBase" id="RU003878"/>
    </source>
</evidence>
<dbReference type="GO" id="GO:0003729">
    <property type="term" value="F:mRNA binding"/>
    <property type="evidence" value="ECO:0007669"/>
    <property type="project" value="TreeGrafter"/>
</dbReference>
<comment type="similarity">
    <text evidence="1 4 5">Belongs to the universal ribosomal protein uL13 family.</text>
</comment>
<evidence type="ECO:0000256" key="5">
    <source>
        <dbReference type="RuleBase" id="RU003877"/>
    </source>
</evidence>
<dbReference type="Proteomes" id="UP000177725">
    <property type="component" value="Unassembled WGS sequence"/>
</dbReference>
<dbReference type="SUPFAM" id="SSF52161">
    <property type="entry name" value="Ribosomal protein L13"/>
    <property type="match status" value="1"/>
</dbReference>
<dbReference type="GO" id="GO:1990904">
    <property type="term" value="C:ribonucleoprotein complex"/>
    <property type="evidence" value="ECO:0007669"/>
    <property type="project" value="UniProtKB-KW"/>
</dbReference>
<sequence length="118" mass="13295">MEKKIHKIDASGKVLGRLATQIAVLLRGKGKVNFLRYIDSGDFVEVVNAQNIKVTGKKMTQKIYYTHSLYPGGLKAQKLEVKFAKNPGLVLRQAVYGMLPKNKTRNKIIKRLKILKGE</sequence>
<dbReference type="PROSITE" id="PS00783">
    <property type="entry name" value="RIBOSOMAL_L13"/>
    <property type="match status" value="1"/>
</dbReference>
<dbReference type="Gene3D" id="3.90.1180.10">
    <property type="entry name" value="Ribosomal protein L13"/>
    <property type="match status" value="1"/>
</dbReference>
<evidence type="ECO:0000256" key="3">
    <source>
        <dbReference type="ARBA" id="ARBA00023274"/>
    </source>
</evidence>
<reference evidence="7 8" key="1">
    <citation type="journal article" date="2016" name="Nat. Commun.">
        <title>Thousands of microbial genomes shed light on interconnected biogeochemical processes in an aquifer system.</title>
        <authorList>
            <person name="Anantharaman K."/>
            <person name="Brown C.T."/>
            <person name="Hug L.A."/>
            <person name="Sharon I."/>
            <person name="Castelle C.J."/>
            <person name="Probst A.J."/>
            <person name="Thomas B.C."/>
            <person name="Singh A."/>
            <person name="Wilkins M.J."/>
            <person name="Karaoz U."/>
            <person name="Brodie E.L."/>
            <person name="Williams K.H."/>
            <person name="Hubbard S.S."/>
            <person name="Banfield J.F."/>
        </authorList>
    </citation>
    <scope>NUCLEOTIDE SEQUENCE [LARGE SCALE GENOMIC DNA]</scope>
</reference>